<protein>
    <submittedName>
        <fullName evidence="2">Uncharacterized protein</fullName>
    </submittedName>
</protein>
<feature type="binding site" evidence="1">
    <location>
        <position position="256"/>
    </location>
    <ligand>
        <name>Mg(2+)</name>
        <dbReference type="ChEBI" id="CHEBI:18420"/>
        <label>1</label>
    </ligand>
</feature>
<sequence length="325" mass="36118">MEFSTKLFTPETVNHAMSLPGGGPHNVAPGQITDDGELTLSLLNGLLKAQKIKDKNMGTLDLKQIVIMYAKWIQSKPFDIGATIRASFFKCSIDKPNPQRVIEGGKQKKSLTSQSNGALMRISPLAVWCYNLTDQEMAQAATLDTSLSHGNQLTQQASVLYCLAIKRILSSAMTRQEIYDDVKDYCQQNCLQDLQDWFKTIDSFADGKINPELVTPKKAGGWLKHSFIMSFTFLKNESYDYREAIYDCIMLGGDTDTNACIVGGMIGALVGFSNLPQREVDILLNCNISQGKKSQRPKLIQTNNDLINKIKQLVEIAPDQLIVNQ</sequence>
<accession>A0A078AE45</accession>
<reference evidence="2 3" key="1">
    <citation type="submission" date="2014-06" db="EMBL/GenBank/DDBJ databases">
        <authorList>
            <person name="Swart Estienne"/>
        </authorList>
    </citation>
    <scope>NUCLEOTIDE SEQUENCE [LARGE SCALE GENOMIC DNA]</scope>
    <source>
        <strain evidence="2 3">130c</strain>
    </source>
</reference>
<dbReference type="PANTHER" id="PTHR16222:SF35">
    <property type="entry name" value="ADP-RIBOSYLGLYCOHYDROLASE"/>
    <property type="match status" value="1"/>
</dbReference>
<dbReference type="AlphaFoldDB" id="A0A078AE45"/>
<dbReference type="InParanoid" id="A0A078AE45"/>
<keyword evidence="1" id="KW-0479">Metal-binding</keyword>
<organism evidence="2 3">
    <name type="scientific">Stylonychia lemnae</name>
    <name type="common">Ciliate</name>
    <dbReference type="NCBI Taxonomy" id="5949"/>
    <lineage>
        <taxon>Eukaryota</taxon>
        <taxon>Sar</taxon>
        <taxon>Alveolata</taxon>
        <taxon>Ciliophora</taxon>
        <taxon>Intramacronucleata</taxon>
        <taxon>Spirotrichea</taxon>
        <taxon>Stichotrichia</taxon>
        <taxon>Sporadotrichida</taxon>
        <taxon>Oxytrichidae</taxon>
        <taxon>Stylonychinae</taxon>
        <taxon>Stylonychia</taxon>
    </lineage>
</organism>
<feature type="binding site" evidence="1">
    <location>
        <position position="257"/>
    </location>
    <ligand>
        <name>Mg(2+)</name>
        <dbReference type="ChEBI" id="CHEBI:18420"/>
        <label>1</label>
    </ligand>
</feature>
<dbReference type="Pfam" id="PF03747">
    <property type="entry name" value="ADP_ribosyl_GH"/>
    <property type="match status" value="1"/>
</dbReference>
<gene>
    <name evidence="2" type="primary">Contig13710.g14623</name>
    <name evidence="2" type="ORF">STYLEM_9107</name>
</gene>
<dbReference type="Gene3D" id="1.10.4080.10">
    <property type="entry name" value="ADP-ribosylation/Crystallin J1"/>
    <property type="match status" value="1"/>
</dbReference>
<proteinExistence type="predicted"/>
<dbReference type="GO" id="GO:0046872">
    <property type="term" value="F:metal ion binding"/>
    <property type="evidence" value="ECO:0007669"/>
    <property type="project" value="UniProtKB-KW"/>
</dbReference>
<dbReference type="EMBL" id="CCKQ01008648">
    <property type="protein sequence ID" value="CDW80111.1"/>
    <property type="molecule type" value="Genomic_DNA"/>
</dbReference>
<dbReference type="Proteomes" id="UP000039865">
    <property type="component" value="Unassembled WGS sequence"/>
</dbReference>
<dbReference type="OrthoDB" id="312812at2759"/>
<dbReference type="InterPro" id="IPR036705">
    <property type="entry name" value="Ribosyl_crysJ1_sf"/>
</dbReference>
<feature type="binding site" evidence="1">
    <location>
        <position position="33"/>
    </location>
    <ligand>
        <name>Mg(2+)</name>
        <dbReference type="ChEBI" id="CHEBI:18420"/>
        <label>1</label>
    </ligand>
</feature>
<keyword evidence="1" id="KW-0460">Magnesium</keyword>
<name>A0A078AE45_STYLE</name>
<dbReference type="OMA" id="FDVGNTC"/>
<feature type="binding site" evidence="1">
    <location>
        <position position="254"/>
    </location>
    <ligand>
        <name>Mg(2+)</name>
        <dbReference type="ChEBI" id="CHEBI:18420"/>
        <label>1</label>
    </ligand>
</feature>
<feature type="binding site" evidence="1">
    <location>
        <position position="35"/>
    </location>
    <ligand>
        <name>Mg(2+)</name>
        <dbReference type="ChEBI" id="CHEBI:18420"/>
        <label>1</label>
    </ligand>
</feature>
<evidence type="ECO:0000313" key="3">
    <source>
        <dbReference type="Proteomes" id="UP000039865"/>
    </source>
</evidence>
<evidence type="ECO:0000256" key="1">
    <source>
        <dbReference type="PIRSR" id="PIRSR605502-1"/>
    </source>
</evidence>
<dbReference type="InterPro" id="IPR050792">
    <property type="entry name" value="ADP-ribosylglycohydrolase"/>
</dbReference>
<dbReference type="PANTHER" id="PTHR16222">
    <property type="entry name" value="ADP-RIBOSYLGLYCOHYDROLASE"/>
    <property type="match status" value="1"/>
</dbReference>
<evidence type="ECO:0000313" key="2">
    <source>
        <dbReference type="EMBL" id="CDW80111.1"/>
    </source>
</evidence>
<feature type="binding site" evidence="1">
    <location>
        <position position="34"/>
    </location>
    <ligand>
        <name>Mg(2+)</name>
        <dbReference type="ChEBI" id="CHEBI:18420"/>
        <label>1</label>
    </ligand>
</feature>
<comment type="cofactor">
    <cofactor evidence="1">
        <name>Mg(2+)</name>
        <dbReference type="ChEBI" id="CHEBI:18420"/>
    </cofactor>
    <text evidence="1">Binds 2 magnesium ions per subunit.</text>
</comment>
<dbReference type="InterPro" id="IPR005502">
    <property type="entry name" value="Ribosyl_crysJ1"/>
</dbReference>
<dbReference type="SUPFAM" id="SSF101478">
    <property type="entry name" value="ADP-ribosylglycohydrolase"/>
    <property type="match status" value="1"/>
</dbReference>
<keyword evidence="3" id="KW-1185">Reference proteome</keyword>